<reference evidence="7 8" key="1">
    <citation type="submission" date="2016-08" db="EMBL/GenBank/DDBJ databases">
        <title>A new outlook on sporulation: Clostridium algidixylanolyticum.</title>
        <authorList>
            <person name="Poppleton D.I."/>
            <person name="Gribaldo S."/>
        </authorList>
    </citation>
    <scope>NUCLEOTIDE SEQUENCE [LARGE SCALE GENOMIC DNA]</scope>
    <source>
        <strain evidence="7 8">SPL73</strain>
    </source>
</reference>
<dbReference type="EMBL" id="MCIA01000017">
    <property type="protein sequence ID" value="RKD31629.1"/>
    <property type="molecule type" value="Genomic_DNA"/>
</dbReference>
<evidence type="ECO:0000256" key="2">
    <source>
        <dbReference type="ARBA" id="ARBA00022737"/>
    </source>
</evidence>
<dbReference type="PANTHER" id="PTHR32305">
    <property type="match status" value="1"/>
</dbReference>
<dbReference type="Gene3D" id="3.10.450.30">
    <property type="entry name" value="Microbial ribonucleases"/>
    <property type="match status" value="1"/>
</dbReference>
<feature type="domain" description="Teneurin-like YD-shell" evidence="6">
    <location>
        <begin position="989"/>
        <end position="1180"/>
    </location>
</feature>
<dbReference type="Pfam" id="PF25023">
    <property type="entry name" value="TEN_YD-shell"/>
    <property type="match status" value="1"/>
</dbReference>
<dbReference type="GO" id="GO:0016787">
    <property type="term" value="F:hydrolase activity"/>
    <property type="evidence" value="ECO:0007669"/>
    <property type="project" value="UniProtKB-KW"/>
</dbReference>
<keyword evidence="2" id="KW-0677">Repeat</keyword>
<keyword evidence="5" id="KW-0472">Membrane</keyword>
<evidence type="ECO:0000256" key="4">
    <source>
        <dbReference type="SAM" id="MobiDB-lite"/>
    </source>
</evidence>
<dbReference type="GO" id="GO:0003723">
    <property type="term" value="F:RNA binding"/>
    <property type="evidence" value="ECO:0007669"/>
    <property type="project" value="InterPro"/>
</dbReference>
<organism evidence="7 8">
    <name type="scientific">Lacrimispora algidixylanolytica</name>
    <dbReference type="NCBI Taxonomy" id="94868"/>
    <lineage>
        <taxon>Bacteria</taxon>
        <taxon>Bacillati</taxon>
        <taxon>Bacillota</taxon>
        <taxon>Clostridia</taxon>
        <taxon>Lachnospirales</taxon>
        <taxon>Lachnospiraceae</taxon>
        <taxon>Lacrimispora</taxon>
    </lineage>
</organism>
<feature type="transmembrane region" description="Helical" evidence="5">
    <location>
        <begin position="1633"/>
        <end position="1652"/>
    </location>
</feature>
<dbReference type="InterPro" id="IPR022385">
    <property type="entry name" value="Rhs_assc_core"/>
</dbReference>
<keyword evidence="3" id="KW-0378">Hydrolase</keyword>
<accession>A0A419T2H3</accession>
<dbReference type="NCBIfam" id="TIGR03696">
    <property type="entry name" value="Rhs_assc_core"/>
    <property type="match status" value="1"/>
</dbReference>
<evidence type="ECO:0000313" key="7">
    <source>
        <dbReference type="EMBL" id="RKD31629.1"/>
    </source>
</evidence>
<comment type="caution">
    <text evidence="7">The sequence shown here is derived from an EMBL/GenBank/DDBJ whole genome shotgun (WGS) entry which is preliminary data.</text>
</comment>
<evidence type="ECO:0000259" key="6">
    <source>
        <dbReference type="Pfam" id="PF25023"/>
    </source>
</evidence>
<proteinExistence type="predicted"/>
<keyword evidence="1" id="KW-0540">Nuclease</keyword>
<feature type="transmembrane region" description="Helical" evidence="5">
    <location>
        <begin position="1597"/>
        <end position="1621"/>
    </location>
</feature>
<feature type="region of interest" description="Disordered" evidence="4">
    <location>
        <begin position="1"/>
        <end position="38"/>
    </location>
</feature>
<keyword evidence="5" id="KW-1133">Transmembrane helix</keyword>
<dbReference type="RefSeq" id="WP_120196994.1">
    <property type="nucleotide sequence ID" value="NZ_MCIA01000017.1"/>
</dbReference>
<dbReference type="SUPFAM" id="SSF53933">
    <property type="entry name" value="Microbial ribonucleases"/>
    <property type="match status" value="1"/>
</dbReference>
<dbReference type="InterPro" id="IPR056823">
    <property type="entry name" value="TEN-like_YD-shell"/>
</dbReference>
<gene>
    <name evidence="7" type="ORF">BET01_20125</name>
</gene>
<evidence type="ECO:0000256" key="3">
    <source>
        <dbReference type="ARBA" id="ARBA00022801"/>
    </source>
</evidence>
<feature type="compositionally biased region" description="Basic and acidic residues" evidence="4">
    <location>
        <begin position="1"/>
        <end position="16"/>
    </location>
</feature>
<dbReference type="OrthoDB" id="9815752at2"/>
<dbReference type="InterPro" id="IPR016191">
    <property type="entry name" value="Ribonuclease/ribotoxin"/>
</dbReference>
<keyword evidence="5" id="KW-0812">Transmembrane</keyword>
<evidence type="ECO:0000256" key="1">
    <source>
        <dbReference type="ARBA" id="ARBA00022722"/>
    </source>
</evidence>
<dbReference type="PANTHER" id="PTHR32305:SF15">
    <property type="entry name" value="PROTEIN RHSA-RELATED"/>
    <property type="match status" value="1"/>
</dbReference>
<feature type="transmembrane region" description="Helical" evidence="5">
    <location>
        <begin position="1664"/>
        <end position="1685"/>
    </location>
</feature>
<sequence length="1837" mass="211546">MDDKKILEDHNEKNEWDISDTNTVENTSSGEEKEAKSLSTMLAQTTLSTDEETFSDIKQYPESPFNYFESNQINVRLSTGDVQYDVTDFVLPGRDGFDVSIARRYDSGCANLVDMDPHFKNDKLRTGSKDNSFYTGTYGLGYGWSFVLPSIETVRYLKYSYIDLSGVNMKPIIIETPAYDCILHLEDGRSLKMNRYLDGFVDHSLNDVSIVDKSGTIQHPHTPNISKNYDIIIEYKNGNKDYFKDLFNINGNRNSLYLYQFTLVARQDKFGNVIFYDLKKQDGMAIVDTWGRNISLEKTDYGLVWRLPESTAGKACEISYHIDQTQPLKLTAVTDQGGSTTHYNYYNPEKYKGIMRYSSKKVSEYTTENRARSYLLLESITYPNQASTQLTYDRVFNIINEAGGRITHFGLSMKKDIADGNVYNQCEYDYKLDSGHTYDHSNGEYITYADVKHHQDILETHQFDSYGQLIKKEVRHLNSLISKSIYKYSNKLIVSEIDQMFDRNDEAKFLEKKIFWKYSADRKANIIQLIEEYTNDPSCNQEINTSYGDYSIILETERKKGDDLIRETNELHTTLGNRAIKYHRVYQNGVLKEKTEYNYNDSQNPYCVTNEKRYFLADSGDLEQSGEYAETIYKYSTLSHSVSRYTHKFITKEQNGIIDADGRPCDPIKEEYNYDNWGRLVSKKDSRNQVTNLRYDVMGRVVLEIFPPTDGQQAVNETYYNDRLNYIIETDANRQKKRIQYTPLGQIQQVSLAASNEPAPGDIILQDFRYNTWGELIESITYDGNGASANNVRKTERYTYDSFGRVISRSIPQVGYEEKYEYNEVFTDPTDGRIYYREVKKVAGDIYAPDIVTERYKDQKDRVRKEILAGERLFTYEYDNASNNIRKIDAKNKADRWEYDYAGRIVKYIRLDSGQERITSTQYDALGNKRFYWDEVGKKTEFLYDKSGRLVQIISPFDHRSQIIKYYYDGAGNIIREKKAQEVGWQDTQYVYDARNRLTDTYQHLNSDSWIKTTCQYDVLDQVILRRTGDTPYGEGREVVKYIYDRFGNVTAMTDSRGCSEYFEYDKVGRLLKKTDRNKDQTIYQYDALEHLMKETVQKRTPDGLVTSEREYAYSKNGKRIQEVSRESRGGKQTVLLEIKCYFNNKGQLIRQEDPGNAKKDYTYDIYGNRQSFQLTRGGNASLEVSFYYIYDDLYRLKQVRRNSAVGEILAEYEYDKKGNRKTLRYPQSGVETRYKYNDADKIISLENNRQGNVISAWEYDYDVNGNILSKINKFSLAPVTITYRYNQLGHLIEEDYSGWKRTLYSYDAYSNRIRMMVEGRTKDELISITSYEYGLNNRLEMERKKQGKTTETYRYRYDDNGNETFRIWEKSSPTPDYPGNVKLSGNLKKETPTVYEWRHYDGFNQLIQINQDEKEITYQYRGDDLRHSVEVRKLSESQSKTNLFYWDGTDIVAEQTENEKIKTYLRGINLIACEIDRVVYYYIFNEHGDVTHLWNQDGVCKASYEYDAFGVERNQDKEDKNSFRYCGEYFDLDTNTYYLRSRSYRAETGRFLTEDSVEKTMRKMPNDQNIIDPLSLNKYTYCYNNPTSYNDPTGHIPFLILAGIIGAAAGAIAGGISSALQGKYSWTAVAKGAAIGATVGLTGGGVLAYGITGSALASTGAVASGLGFGVATVSPAGATGFIQARQLLQAQQMRAIAGSGTPRVLDGAHNVVEYEKYKEVLRTTELANPLVESLRTTGGLPSNFVTKAEAISKGWKPGKALSNYIPGGQIGGDVFQNTTGVLPQASGRVWYEADAGLSNIMSRAKQAGTRLVYSNNGLMYVTYDHYETVHTIGTWK</sequence>
<dbReference type="Proteomes" id="UP000284277">
    <property type="component" value="Unassembled WGS sequence"/>
</dbReference>
<evidence type="ECO:0000313" key="8">
    <source>
        <dbReference type="Proteomes" id="UP000284277"/>
    </source>
</evidence>
<keyword evidence="8" id="KW-1185">Reference proteome</keyword>
<dbReference type="Gene3D" id="2.180.10.10">
    <property type="entry name" value="RHS repeat-associated core"/>
    <property type="match status" value="2"/>
</dbReference>
<dbReference type="GO" id="GO:0004540">
    <property type="term" value="F:RNA nuclease activity"/>
    <property type="evidence" value="ECO:0007669"/>
    <property type="project" value="InterPro"/>
</dbReference>
<name>A0A419T2H3_9FIRM</name>
<feature type="compositionally biased region" description="Polar residues" evidence="4">
    <location>
        <begin position="19"/>
        <end position="29"/>
    </location>
</feature>
<protein>
    <recommendedName>
        <fullName evidence="6">Teneurin-like YD-shell domain-containing protein</fullName>
    </recommendedName>
</protein>
<evidence type="ECO:0000256" key="5">
    <source>
        <dbReference type="SAM" id="Phobius"/>
    </source>
</evidence>
<dbReference type="InterPro" id="IPR050708">
    <property type="entry name" value="T6SS_VgrG/RHS"/>
</dbReference>